<name>A0A1H9S5H1_9LACT</name>
<keyword evidence="1" id="KW-0812">Transmembrane</keyword>
<proteinExistence type="predicted"/>
<dbReference type="RefSeq" id="WP_092651544.1">
    <property type="nucleotide sequence ID" value="NZ_FOHA01000006.1"/>
</dbReference>
<keyword evidence="3" id="KW-1185">Reference proteome</keyword>
<protein>
    <submittedName>
        <fullName evidence="2">Uncharacterized protein</fullName>
    </submittedName>
</protein>
<feature type="transmembrane region" description="Helical" evidence="1">
    <location>
        <begin position="12"/>
        <end position="38"/>
    </location>
</feature>
<dbReference type="OrthoDB" id="2171459at2"/>
<dbReference type="Proteomes" id="UP000198948">
    <property type="component" value="Unassembled WGS sequence"/>
</dbReference>
<reference evidence="2 3" key="1">
    <citation type="submission" date="2016-10" db="EMBL/GenBank/DDBJ databases">
        <authorList>
            <person name="de Groot N.N."/>
        </authorList>
    </citation>
    <scope>NUCLEOTIDE SEQUENCE [LARGE SCALE GENOMIC DNA]</scope>
    <source>
        <strain evidence="2 3">DSM 13760</strain>
    </source>
</reference>
<evidence type="ECO:0000313" key="3">
    <source>
        <dbReference type="Proteomes" id="UP000198948"/>
    </source>
</evidence>
<dbReference type="AlphaFoldDB" id="A0A1H9S5H1"/>
<dbReference type="EMBL" id="FOHA01000006">
    <property type="protein sequence ID" value="SER79399.1"/>
    <property type="molecule type" value="Genomic_DNA"/>
</dbReference>
<accession>A0A1H9S5H1</accession>
<keyword evidence="1" id="KW-1133">Transmembrane helix</keyword>
<dbReference type="STRING" id="142588.SAMN04488559_10673"/>
<evidence type="ECO:0000313" key="2">
    <source>
        <dbReference type="EMBL" id="SER79399.1"/>
    </source>
</evidence>
<gene>
    <name evidence="2" type="ORF">SAMN04488559_10673</name>
</gene>
<organism evidence="2 3">
    <name type="scientific">Isobaculum melis</name>
    <dbReference type="NCBI Taxonomy" id="142588"/>
    <lineage>
        <taxon>Bacteria</taxon>
        <taxon>Bacillati</taxon>
        <taxon>Bacillota</taxon>
        <taxon>Bacilli</taxon>
        <taxon>Lactobacillales</taxon>
        <taxon>Carnobacteriaceae</taxon>
        <taxon>Isobaculum</taxon>
    </lineage>
</organism>
<sequence length="663" mass="74074">MVDGKKNESGLALVSVLGIIILIAAMVGSIFFIARIVFFQVEKVDQFTRIKEVEEYALQDGANQIQQKISDYLFEQETIDFGQDITGIGTAIDSLLSNYAKSEEEIGSQDQFSYTLSIKGIHKEKVTPYVLVNNTGSFGWEKDTSIMNKTNATNVKLTFDLEAIVTEKEQNGQETTATATSQFCYEIQWNDVDVANELTELDVWRNVVYSYNIPNGALYLSADSWIKKMEAVYHYNSKPSQFDYIGFDNQHPHVAGYMNGQVVDITDGRVLDFSTSGKKIYSSLSFRGSLLLENGIQIEGDHEMARLKTNNLLALRTKNHEKNFIKKLDIQAASGSYIDLNGQESYLAMIDTAFDTSGLLINHTPMKNDKSTGGFLFGSGKLHVQLQHTNEPFSFANYLSHALQKSPQDEYWNEFLKGSMVIASANFYAGPVSLSDQIQSTVEQDRRIRVSGNFMLTSAMLESDSEGKRISYFEKESTRGVSDPNAPSTLTLDGPYTDMYVDGKSFIDAPKTSRRKSPSESDFIETPKFYGSQNDWNSIHIKNGASMYLNYTGIEPFNLTIEKDSIFSAKVLPDLAFFDTTFLFNSVSAGKLKGKVILQTFNQKDANTLKDDLKSQHIPVSTATYESDAKNGEVTIIKPDNPAGSGSSQIISRTFYYVDKVDY</sequence>
<evidence type="ECO:0000256" key="1">
    <source>
        <dbReference type="SAM" id="Phobius"/>
    </source>
</evidence>
<keyword evidence="1" id="KW-0472">Membrane</keyword>